<accession>A0A8A7KA62</accession>
<evidence type="ECO:0000313" key="1">
    <source>
        <dbReference type="EMBL" id="QTL98351.1"/>
    </source>
</evidence>
<reference evidence="1" key="1">
    <citation type="submission" date="2019-12" db="EMBL/GenBank/DDBJ databases">
        <authorList>
            <person name="zhang j."/>
            <person name="sun C.M."/>
        </authorList>
    </citation>
    <scope>NUCLEOTIDE SEQUENCE</scope>
    <source>
        <strain evidence="1">NS-1</strain>
    </source>
</reference>
<organism evidence="1 2">
    <name type="scientific">Iocasia fonsfrigidae</name>
    <dbReference type="NCBI Taxonomy" id="2682810"/>
    <lineage>
        <taxon>Bacteria</taxon>
        <taxon>Bacillati</taxon>
        <taxon>Bacillota</taxon>
        <taxon>Clostridia</taxon>
        <taxon>Halanaerobiales</taxon>
        <taxon>Halanaerobiaceae</taxon>
        <taxon>Iocasia</taxon>
    </lineage>
</organism>
<name>A0A8A7KA62_9FIRM</name>
<gene>
    <name evidence="1" type="ORF">GM661_10355</name>
</gene>
<dbReference type="KEGG" id="ifn:GM661_10355"/>
<dbReference type="Proteomes" id="UP000665020">
    <property type="component" value="Chromosome"/>
</dbReference>
<evidence type="ECO:0000313" key="2">
    <source>
        <dbReference type="Proteomes" id="UP000665020"/>
    </source>
</evidence>
<keyword evidence="2" id="KW-1185">Reference proteome</keyword>
<protein>
    <submittedName>
        <fullName evidence="1">Uncharacterized protein</fullName>
    </submittedName>
</protein>
<sequence>MNNEDLDFFFRLQDKSKEEFKEVLSNYVFYRFEDDPIEEIVEEYKNNNDNYSKIYQQISQDLPEEKRKLLLDLDFYVGSNLVISERTRYWQGFKDAYRLFAMLNS</sequence>
<dbReference type="EMBL" id="CP046640">
    <property type="protein sequence ID" value="QTL98351.1"/>
    <property type="molecule type" value="Genomic_DNA"/>
</dbReference>
<dbReference type="RefSeq" id="WP_230866788.1">
    <property type="nucleotide sequence ID" value="NZ_CP046640.1"/>
</dbReference>
<dbReference type="AlphaFoldDB" id="A0A8A7KA62"/>
<proteinExistence type="predicted"/>